<dbReference type="PANTHER" id="PTHR31151:SF0">
    <property type="entry name" value="PROLINE-TRNA LIGASE (DUF1680)"/>
    <property type="match status" value="1"/>
</dbReference>
<feature type="domain" description="Non-reducing end beta-L-arabinofuranosidase-like GH127 middle" evidence="3">
    <location>
        <begin position="394"/>
        <end position="485"/>
    </location>
</feature>
<dbReference type="PANTHER" id="PTHR31151">
    <property type="entry name" value="PROLINE-TRNA LIGASE (DUF1680)"/>
    <property type="match status" value="1"/>
</dbReference>
<organism evidence="4 5">
    <name type="scientific">Candidatus Ornithomonoglobus merdipullorum</name>
    <dbReference type="NCBI Taxonomy" id="2840895"/>
    <lineage>
        <taxon>Bacteria</taxon>
        <taxon>Bacillati</taxon>
        <taxon>Bacillota</taxon>
        <taxon>Clostridia</taxon>
        <taxon>Candidatus Ornithomonoglobus</taxon>
    </lineage>
</organism>
<feature type="domain" description="Glycoside hydrolase GH146 substrate-binding" evidence="2">
    <location>
        <begin position="604"/>
        <end position="751"/>
    </location>
</feature>
<evidence type="ECO:0000259" key="3">
    <source>
        <dbReference type="Pfam" id="PF20736"/>
    </source>
</evidence>
<gene>
    <name evidence="4" type="ORF">IAA61_01490</name>
</gene>
<dbReference type="AlphaFoldDB" id="A0A9D1M9U6"/>
<reference evidence="4" key="2">
    <citation type="journal article" date="2021" name="PeerJ">
        <title>Extensive microbial diversity within the chicken gut microbiome revealed by metagenomics and culture.</title>
        <authorList>
            <person name="Gilroy R."/>
            <person name="Ravi A."/>
            <person name="Getino M."/>
            <person name="Pursley I."/>
            <person name="Horton D.L."/>
            <person name="Alikhan N.F."/>
            <person name="Baker D."/>
            <person name="Gharbi K."/>
            <person name="Hall N."/>
            <person name="Watson M."/>
            <person name="Adriaenssens E.M."/>
            <person name="Foster-Nyarko E."/>
            <person name="Jarju S."/>
            <person name="Secka A."/>
            <person name="Antonio M."/>
            <person name="Oren A."/>
            <person name="Chaudhuri R.R."/>
            <person name="La Ragione R."/>
            <person name="Hildebrand F."/>
            <person name="Pallen M.J."/>
        </authorList>
    </citation>
    <scope>NUCLEOTIDE SEQUENCE</scope>
    <source>
        <strain evidence="4">USAMLcec3-3695</strain>
    </source>
</reference>
<dbReference type="Pfam" id="PF07944">
    <property type="entry name" value="Beta-AFase-like_GH127_cat"/>
    <property type="match status" value="1"/>
</dbReference>
<name>A0A9D1M9U6_9FIRM</name>
<keyword evidence="4" id="KW-0378">Hydrolase</keyword>
<dbReference type="Pfam" id="PF20620">
    <property type="entry name" value="DUF6805"/>
    <property type="match status" value="1"/>
</dbReference>
<dbReference type="InterPro" id="IPR046544">
    <property type="entry name" value="GH146_SB_dom"/>
</dbReference>
<dbReference type="InterPro" id="IPR008928">
    <property type="entry name" value="6-hairpin_glycosidase_sf"/>
</dbReference>
<reference evidence="4" key="1">
    <citation type="submission" date="2020-10" db="EMBL/GenBank/DDBJ databases">
        <authorList>
            <person name="Gilroy R."/>
        </authorList>
    </citation>
    <scope>NUCLEOTIDE SEQUENCE</scope>
    <source>
        <strain evidence="4">USAMLcec3-3695</strain>
    </source>
</reference>
<feature type="domain" description="Non-reducing end beta-L-arabinofuranosidase-like GH127 catalytic" evidence="1">
    <location>
        <begin position="2"/>
        <end position="382"/>
    </location>
</feature>
<dbReference type="EMBL" id="DVNB01000020">
    <property type="protein sequence ID" value="HIU56470.1"/>
    <property type="molecule type" value="Genomic_DNA"/>
</dbReference>
<dbReference type="GO" id="GO:0005975">
    <property type="term" value="P:carbohydrate metabolic process"/>
    <property type="evidence" value="ECO:0007669"/>
    <property type="project" value="InterPro"/>
</dbReference>
<protein>
    <submittedName>
        <fullName evidence="4">Glycoside hydrolase family 127 protein</fullName>
    </submittedName>
</protein>
<dbReference type="Proteomes" id="UP000824109">
    <property type="component" value="Unassembled WGS sequence"/>
</dbReference>
<proteinExistence type="predicted"/>
<dbReference type="InterPro" id="IPR049046">
    <property type="entry name" value="Beta-AFase-like_GH127_middle"/>
</dbReference>
<evidence type="ECO:0000313" key="4">
    <source>
        <dbReference type="EMBL" id="HIU56470.1"/>
    </source>
</evidence>
<evidence type="ECO:0000259" key="1">
    <source>
        <dbReference type="Pfam" id="PF07944"/>
    </source>
</evidence>
<evidence type="ECO:0000313" key="5">
    <source>
        <dbReference type="Proteomes" id="UP000824109"/>
    </source>
</evidence>
<dbReference type="InterPro" id="IPR012878">
    <property type="entry name" value="Beta-AFase-like_GH127_cat"/>
</dbReference>
<dbReference type="GO" id="GO:0016787">
    <property type="term" value="F:hydrolase activity"/>
    <property type="evidence" value="ECO:0007669"/>
    <property type="project" value="UniProtKB-KW"/>
</dbReference>
<dbReference type="Pfam" id="PF20736">
    <property type="entry name" value="Glyco_hydro127M"/>
    <property type="match status" value="1"/>
</dbReference>
<comment type="caution">
    <text evidence="4">The sequence shown here is derived from an EMBL/GenBank/DDBJ whole genome shotgun (WGS) entry which is preliminary data.</text>
</comment>
<evidence type="ECO:0000259" key="2">
    <source>
        <dbReference type="Pfam" id="PF20620"/>
    </source>
</evidence>
<dbReference type="SUPFAM" id="SSF48208">
    <property type="entry name" value="Six-hairpin glycosidases"/>
    <property type="match status" value="1"/>
</dbReference>
<sequence length="844" mass="94063">MFEKSAETGLEYVKSIDVDRLLAPSYEMHGLEAPNGAERYGGWERKSANNWTSSGGDETYTLAGHSLGHWMSAAAVLWRETGDEEVREMLDYAVDKLDELQETTGSGYIGGCEEETFLKCFAGDSNWANGYWVPWYGVHKIYQGLLDAYDYTENTKAFTVLKRFADWAAEGTAGLSDPQMQSVLNVEYGGMNEIFARMYEITGDGEYLSTAVRFTHNSVLDPLTDGRDELTGLHANTQIPKIVGAAEIYEQDPENHAGYKTAAENFWHFVNDDRGYVIGGNSIAEHFETEGAETLGIKTCESCNTYNMMRLTEHLFDWEHDSAYMDWYEKALYNHILGQQDPDTGAKMYFVSLLQGHHRVYEVKDESWWCCTGTGMENPGRYTRTAYYEDGDGLYVNLYMPGSYTWEEKGLAFNVETEYPYSDKVKITVTGGTADADIKLRAPGWLEDEMTVSAHGEVYTSGGGEYLTVSGTWTEGDVIDITIPMQIRVYESRTEGQIAYEYGPVVLAAELGSVEGVSGVEEYISNETRIDSVTADVPYIVTGGADPKSLVSAVDTSKLTFRIDGEYVSDGNDVTLKPFYEIHHSFHSVYWNLDNGGDEYEKWLNDITVDKVEPDGQQDEIGHGLESKDSHQGSFAGGGTTYFFRDAFGSADAYFSYSMEVDGAAQNYLFVRYWGSDVPFKDSGVDYTRDFDIYIDGEHLASQQINNNDPGSPYDVFYTIPREYTDGKEAVSVKFAVKDDRTCAGGILQMRTTSSDGEEPELPSSVTAETKEGAVVFGSAYDENCGCDMYIALYDNEGSLVGLEKNMASGEFAVQSGTYRLKAFFWEGMKPKYDSVGFDGLIVE</sequence>
<accession>A0A9D1M9U6</accession>